<feature type="transmembrane region" description="Helical" evidence="1">
    <location>
        <begin position="62"/>
        <end position="81"/>
    </location>
</feature>
<accession>A0A146G4N2</accession>
<sequence>MLTRRENGTLPSFTLRSDTLPLSLRHAGRSGRGERHEMTPPRAGLWFRILAVETWQLVLLDLYIAAWAIGMVLQTLLVRWLKAKTSEELDPHLGPGARAKLSGYSIASSMILLRLIFTDTPLSRSPDLRTICLWLRGCVILIAVSLAAFPFLMFLS</sequence>
<evidence type="ECO:0000256" key="1">
    <source>
        <dbReference type="SAM" id="Phobius"/>
    </source>
</evidence>
<evidence type="ECO:0000313" key="2">
    <source>
        <dbReference type="EMBL" id="GAT32382.1"/>
    </source>
</evidence>
<dbReference type="EMBL" id="BDCO01000002">
    <property type="protein sequence ID" value="GAT32382.1"/>
    <property type="molecule type" value="Genomic_DNA"/>
</dbReference>
<dbReference type="InParanoid" id="A0A146G4N2"/>
<feature type="transmembrane region" description="Helical" evidence="1">
    <location>
        <begin position="133"/>
        <end position="155"/>
    </location>
</feature>
<evidence type="ECO:0000313" key="3">
    <source>
        <dbReference type="Proteomes" id="UP000076023"/>
    </source>
</evidence>
<protein>
    <submittedName>
        <fullName evidence="2">Uncharacterized protein</fullName>
    </submittedName>
</protein>
<name>A0A146G4N2_TERSA</name>
<keyword evidence="3" id="KW-1185">Reference proteome</keyword>
<organism evidence="2 3">
    <name type="scientific">Terrimicrobium sacchariphilum</name>
    <dbReference type="NCBI Taxonomy" id="690879"/>
    <lineage>
        <taxon>Bacteria</taxon>
        <taxon>Pseudomonadati</taxon>
        <taxon>Verrucomicrobiota</taxon>
        <taxon>Terrimicrobiia</taxon>
        <taxon>Terrimicrobiales</taxon>
        <taxon>Terrimicrobiaceae</taxon>
        <taxon>Terrimicrobium</taxon>
    </lineage>
</organism>
<keyword evidence="1" id="KW-1133">Transmembrane helix</keyword>
<dbReference type="AlphaFoldDB" id="A0A146G4N2"/>
<feature type="transmembrane region" description="Helical" evidence="1">
    <location>
        <begin position="101"/>
        <end position="117"/>
    </location>
</feature>
<keyword evidence="1" id="KW-0472">Membrane</keyword>
<proteinExistence type="predicted"/>
<comment type="caution">
    <text evidence="2">The sequence shown here is derived from an EMBL/GenBank/DDBJ whole genome shotgun (WGS) entry which is preliminary data.</text>
</comment>
<dbReference type="Proteomes" id="UP000076023">
    <property type="component" value="Unassembled WGS sequence"/>
</dbReference>
<reference evidence="3" key="1">
    <citation type="journal article" date="2017" name="Genome Announc.">
        <title>Draft Genome Sequence of Terrimicrobium sacchariphilum NM-5T, a Facultative Anaerobic Soil Bacterium of the Class Spartobacteria.</title>
        <authorList>
            <person name="Qiu Y.L."/>
            <person name="Tourlousse D.M."/>
            <person name="Matsuura N."/>
            <person name="Ohashi A."/>
            <person name="Sekiguchi Y."/>
        </authorList>
    </citation>
    <scope>NUCLEOTIDE SEQUENCE [LARGE SCALE GENOMIC DNA]</scope>
    <source>
        <strain evidence="3">NM-5</strain>
    </source>
</reference>
<gene>
    <name evidence="2" type="ORF">TSACC_2780</name>
</gene>
<keyword evidence="1" id="KW-0812">Transmembrane</keyword>